<evidence type="ECO:0000313" key="3">
    <source>
        <dbReference type="Proteomes" id="UP000036608"/>
    </source>
</evidence>
<proteinExistence type="predicted"/>
<reference evidence="2 3" key="1">
    <citation type="journal article" date="2015" name="Genome Announc.">
        <title>Complete Genome Sequence of the Rhizobacterium Pseudomonas trivialis Strain IHBB745 with Multiple Plant Growth-Promoting Activities and Tolerance to Desiccation and Alkalinity.</title>
        <authorList>
            <person name="Gulati A."/>
            <person name="Swarnkar M.K."/>
            <person name="Vyas P."/>
            <person name="Rahi P."/>
            <person name="Thakur R."/>
            <person name="Thakur N."/>
            <person name="Singh A.K."/>
        </authorList>
    </citation>
    <scope>NUCLEOTIDE SEQUENCE [LARGE SCALE GENOMIC DNA]</scope>
    <source>
        <strain evidence="3">745</strain>
    </source>
</reference>
<dbReference type="OrthoDB" id="1042522at2"/>
<dbReference type="EMBL" id="CP011507">
    <property type="protein sequence ID" value="AKS09058.1"/>
    <property type="molecule type" value="Genomic_DNA"/>
</dbReference>
<dbReference type="PATRIC" id="fig|200450.3.peg.4938"/>
<reference evidence="3" key="2">
    <citation type="submission" date="2015-05" db="EMBL/GenBank/DDBJ databases">
        <authorList>
            <person name="Swarnkar M.K."/>
            <person name="Vyas P."/>
            <person name="Rahi P."/>
            <person name="Thakur R."/>
            <person name="Thakur N."/>
            <person name="Singh A.K."/>
            <person name="Gulati A."/>
        </authorList>
    </citation>
    <scope>NUCLEOTIDE SEQUENCE [LARGE SCALE GENOMIC DNA]</scope>
    <source>
        <strain evidence="3">745</strain>
    </source>
</reference>
<evidence type="ECO:0000313" key="2">
    <source>
        <dbReference type="EMBL" id="AKS09058.1"/>
    </source>
</evidence>
<dbReference type="PANTHER" id="PTHR36180:SF2">
    <property type="entry name" value="BRO FAMILY PROTEIN"/>
    <property type="match status" value="1"/>
</dbReference>
<organism evidence="2 3">
    <name type="scientific">Pseudomonas trivialis</name>
    <dbReference type="NCBI Taxonomy" id="200450"/>
    <lineage>
        <taxon>Bacteria</taxon>
        <taxon>Pseudomonadati</taxon>
        <taxon>Pseudomonadota</taxon>
        <taxon>Gammaproteobacteria</taxon>
        <taxon>Pseudomonadales</taxon>
        <taxon>Pseudomonadaceae</taxon>
        <taxon>Pseudomonas</taxon>
    </lineage>
</organism>
<dbReference type="SMART" id="SM01040">
    <property type="entry name" value="Bro-N"/>
    <property type="match status" value="1"/>
</dbReference>
<dbReference type="PROSITE" id="PS51750">
    <property type="entry name" value="BRO_N"/>
    <property type="match status" value="1"/>
</dbReference>
<protein>
    <submittedName>
        <fullName evidence="2">Phage protein</fullName>
    </submittedName>
</protein>
<dbReference type="PANTHER" id="PTHR36180">
    <property type="entry name" value="DNA-BINDING PROTEIN-RELATED-RELATED"/>
    <property type="match status" value="1"/>
</dbReference>
<gene>
    <name evidence="2" type="ORF">AA957_24035</name>
</gene>
<evidence type="ECO:0000259" key="1">
    <source>
        <dbReference type="PROSITE" id="PS51750"/>
    </source>
</evidence>
<dbReference type="KEGG" id="ptv:AA957_24035"/>
<feature type="domain" description="Bro-N" evidence="1">
    <location>
        <begin position="1"/>
        <end position="119"/>
    </location>
</feature>
<name>A0A0H5AG00_9PSED</name>
<dbReference type="AlphaFoldDB" id="A0A0H5AG00"/>
<accession>A0A0H5AG00</accession>
<dbReference type="Pfam" id="PF02498">
    <property type="entry name" value="Bro-N"/>
    <property type="match status" value="1"/>
</dbReference>
<sequence length="316" mass="35559">MSDISTATSNVIPFEFGKQQVRTLLIGDQPWFVAADVCASLAIGNVSLAVNGRADRDTDGLDEDEKGIATVNTPSGAQEMLVVSESGLYALIFKSRKAEAKRFKKWVTAEVLPAIRKHGRYEDHGKMTTLMDELIGMSELNVIKGLIRDKSKAVPADQRQGFQLVMHNRLHTRFNVPRTELIPAAQFNQACNFIGGYALEGEFLGKEETRSVLRIHYPIESLTARREGMLIVRNEDQAWLDVTLHDLRDIRGDSTPLESLLWELEQAGFDIRGAWWELRTYRNKVSELASFARGMTRVVEDPHRYAVETPKTRDAA</sequence>
<dbReference type="InterPro" id="IPR003497">
    <property type="entry name" value="BRO_N_domain"/>
</dbReference>
<dbReference type="Proteomes" id="UP000036608">
    <property type="component" value="Chromosome"/>
</dbReference>